<evidence type="ECO:0000256" key="1">
    <source>
        <dbReference type="ARBA" id="ARBA00006484"/>
    </source>
</evidence>
<dbReference type="PANTHER" id="PTHR43669">
    <property type="entry name" value="5-KETO-D-GLUCONATE 5-REDUCTASE"/>
    <property type="match status" value="1"/>
</dbReference>
<comment type="similarity">
    <text evidence="1">Belongs to the short-chain dehydrogenases/reductases (SDR) family.</text>
</comment>
<accession>Q2UGN7</accession>
<dbReference type="EMBL" id="AP007157">
    <property type="protein sequence ID" value="BAE59278.1"/>
    <property type="molecule type" value="Genomic_DNA"/>
</dbReference>
<evidence type="ECO:0000313" key="3">
    <source>
        <dbReference type="EMBL" id="BAE59278.1"/>
    </source>
</evidence>
<dbReference type="EMBL" id="BA000051">
    <property type="protein sequence ID" value="BAE59278.1"/>
    <property type="molecule type" value="Genomic_DNA"/>
</dbReference>
<evidence type="ECO:0000256" key="2">
    <source>
        <dbReference type="ARBA" id="ARBA00023002"/>
    </source>
</evidence>
<dbReference type="STRING" id="510516.Q2UGN7"/>
<dbReference type="GO" id="GO:0016491">
    <property type="term" value="F:oxidoreductase activity"/>
    <property type="evidence" value="ECO:0007669"/>
    <property type="project" value="UniProtKB-KW"/>
</dbReference>
<dbReference type="Pfam" id="PF00106">
    <property type="entry name" value="adh_short"/>
    <property type="match status" value="1"/>
</dbReference>
<keyword evidence="2" id="KW-0560">Oxidoreductase</keyword>
<gene>
    <name evidence="3" type="ORF">AO090023000774</name>
</gene>
<dbReference type="PANTHER" id="PTHR43669:SF15">
    <property type="entry name" value="OXIDOREDUCTASE, SHORT-CHAIN DEHYDROGENASE_REDUCTASE FAMILY (AFU_ORTHOLOGUE AFUA_1G01330)"/>
    <property type="match status" value="1"/>
</dbReference>
<dbReference type="GeneID" id="35119736"/>
<name>Q2UGN7_ASPOR</name>
<sequence length="134" mass="15105">MSFPYKHFLLIGATSGIGKAMADRLIESGAKVTAVGRRQDRLDEFVRQHGEDKASAMNFDISKTEQAPQFARDVFAKYPDIDCVQRQHNLTSQETFKLDEFLNEVHVDFTSLVALAHAFLPYLKAKTEPVGFIL</sequence>
<dbReference type="InterPro" id="IPR002347">
    <property type="entry name" value="SDR_fam"/>
</dbReference>
<dbReference type="Proteomes" id="UP000006564">
    <property type="component" value="Chromosome 3"/>
</dbReference>
<dbReference type="HOGENOM" id="CLU_010194_2_6_1"/>
<dbReference type="RefSeq" id="XP_023090745.1">
    <property type="nucleotide sequence ID" value="XM_023235754.1"/>
</dbReference>
<protein>
    <submittedName>
        <fullName evidence="3">DNA, SC023</fullName>
    </submittedName>
</protein>
<reference evidence="3 4" key="1">
    <citation type="journal article" date="2005" name="Nature">
        <title>Genome sequencing and analysis of Aspergillus oryzae.</title>
        <authorList>
            <person name="Machida M."/>
            <person name="Asai K."/>
            <person name="Sano M."/>
            <person name="Tanaka T."/>
            <person name="Kumagai T."/>
            <person name="Terai G."/>
            <person name="Kusumoto K."/>
            <person name="Arima T."/>
            <person name="Akita O."/>
            <person name="Kashiwagi Y."/>
            <person name="Abe K."/>
            <person name="Gomi K."/>
            <person name="Horiuchi H."/>
            <person name="Kitamoto K."/>
            <person name="Kobayashi T."/>
            <person name="Takeuchi M."/>
            <person name="Denning D.W."/>
            <person name="Galagan J.E."/>
            <person name="Nierman W.C."/>
            <person name="Yu J."/>
            <person name="Archer D.B."/>
            <person name="Bennett J.W."/>
            <person name="Bhatnagar D."/>
            <person name="Cleveland T.E."/>
            <person name="Fedorova N.D."/>
            <person name="Gotoh O."/>
            <person name="Horikawa H."/>
            <person name="Hosoyama A."/>
            <person name="Ichinomiya M."/>
            <person name="Igarashi R."/>
            <person name="Iwashita K."/>
            <person name="Juvvadi P.R."/>
            <person name="Kato M."/>
            <person name="Kato Y."/>
            <person name="Kin T."/>
            <person name="Kokubun A."/>
            <person name="Maeda H."/>
            <person name="Maeyama N."/>
            <person name="Maruyama J."/>
            <person name="Nagasaki H."/>
            <person name="Nakajima T."/>
            <person name="Oda K."/>
            <person name="Okada K."/>
            <person name="Paulsen I."/>
            <person name="Sakamoto K."/>
            <person name="Sawano T."/>
            <person name="Takahashi M."/>
            <person name="Takase K."/>
            <person name="Terabayashi Y."/>
            <person name="Wortman J."/>
            <person name="Yamada O."/>
            <person name="Yamagata Y."/>
            <person name="Anazawa H."/>
            <person name="Hata Y."/>
            <person name="Koide Y."/>
            <person name="Komori T."/>
            <person name="Koyama Y."/>
            <person name="Minetoki T."/>
            <person name="Suharnan S."/>
            <person name="Tanaka A."/>
            <person name="Isono K."/>
            <person name="Kuhara S."/>
            <person name="Ogasawara N."/>
            <person name="Kikuchi H."/>
        </authorList>
    </citation>
    <scope>NUCLEOTIDE SEQUENCE [LARGE SCALE GENOMIC DNA]</scope>
    <source>
        <strain evidence="4">ATCC 42149 / RIB 40</strain>
    </source>
</reference>
<dbReference type="SUPFAM" id="SSF51735">
    <property type="entry name" value="NAD(P)-binding Rossmann-fold domains"/>
    <property type="match status" value="1"/>
</dbReference>
<dbReference type="KEGG" id="aor:AO090023000774"/>
<dbReference type="InterPro" id="IPR036291">
    <property type="entry name" value="NAD(P)-bd_dom_sf"/>
</dbReference>
<organism evidence="3 4">
    <name type="scientific">Aspergillus oryzae (strain ATCC 42149 / RIB 40)</name>
    <name type="common">Yellow koji mold</name>
    <dbReference type="NCBI Taxonomy" id="510516"/>
    <lineage>
        <taxon>Eukaryota</taxon>
        <taxon>Fungi</taxon>
        <taxon>Dikarya</taxon>
        <taxon>Ascomycota</taxon>
        <taxon>Pezizomycotina</taxon>
        <taxon>Eurotiomycetes</taxon>
        <taxon>Eurotiomycetidae</taxon>
        <taxon>Eurotiales</taxon>
        <taxon>Aspergillaceae</taxon>
        <taxon>Aspergillus</taxon>
        <taxon>Aspergillus subgen. Circumdati</taxon>
    </lineage>
</organism>
<evidence type="ECO:0000313" key="4">
    <source>
        <dbReference type="Proteomes" id="UP000006564"/>
    </source>
</evidence>
<dbReference type="Gene3D" id="3.40.50.720">
    <property type="entry name" value="NAD(P)-binding Rossmann-like Domain"/>
    <property type="match status" value="1"/>
</dbReference>
<dbReference type="AlphaFoldDB" id="Q2UGN7"/>
<keyword evidence="4" id="KW-1185">Reference proteome</keyword>
<proteinExistence type="inferred from homology"/>